<feature type="non-terminal residue" evidence="1">
    <location>
        <position position="1"/>
    </location>
</feature>
<protein>
    <submittedName>
        <fullName evidence="1">Uncharacterized protein</fullName>
    </submittedName>
</protein>
<dbReference type="EMBL" id="BMAW01111509">
    <property type="protein sequence ID" value="GFT48408.1"/>
    <property type="molecule type" value="Genomic_DNA"/>
</dbReference>
<name>A0A8X6TUL5_NEPPI</name>
<keyword evidence="2" id="KW-1185">Reference proteome</keyword>
<sequence length="83" mass="9854">MQEFSRRGFAGCDIMCRMSIERWYQVLLEWGKCQSKGVTRPRAERVHHPHKLGWARRTPSRWAFIILLQVVPDSLRMGEMPIK</sequence>
<proteinExistence type="predicted"/>
<organism evidence="1 2">
    <name type="scientific">Nephila pilipes</name>
    <name type="common">Giant wood spider</name>
    <name type="synonym">Nephila maculata</name>
    <dbReference type="NCBI Taxonomy" id="299642"/>
    <lineage>
        <taxon>Eukaryota</taxon>
        <taxon>Metazoa</taxon>
        <taxon>Ecdysozoa</taxon>
        <taxon>Arthropoda</taxon>
        <taxon>Chelicerata</taxon>
        <taxon>Arachnida</taxon>
        <taxon>Araneae</taxon>
        <taxon>Araneomorphae</taxon>
        <taxon>Entelegynae</taxon>
        <taxon>Araneoidea</taxon>
        <taxon>Nephilidae</taxon>
        <taxon>Nephila</taxon>
    </lineage>
</organism>
<dbReference type="AlphaFoldDB" id="A0A8X6TUL5"/>
<dbReference type="Proteomes" id="UP000887013">
    <property type="component" value="Unassembled WGS sequence"/>
</dbReference>
<comment type="caution">
    <text evidence="1">The sequence shown here is derived from an EMBL/GenBank/DDBJ whole genome shotgun (WGS) entry which is preliminary data.</text>
</comment>
<reference evidence="1" key="1">
    <citation type="submission" date="2020-08" db="EMBL/GenBank/DDBJ databases">
        <title>Multicomponent nature underlies the extraordinary mechanical properties of spider dragline silk.</title>
        <authorList>
            <person name="Kono N."/>
            <person name="Nakamura H."/>
            <person name="Mori M."/>
            <person name="Yoshida Y."/>
            <person name="Ohtoshi R."/>
            <person name="Malay A.D."/>
            <person name="Moran D.A.P."/>
            <person name="Tomita M."/>
            <person name="Numata K."/>
            <person name="Arakawa K."/>
        </authorList>
    </citation>
    <scope>NUCLEOTIDE SEQUENCE</scope>
</reference>
<accession>A0A8X6TUL5</accession>
<evidence type="ECO:0000313" key="2">
    <source>
        <dbReference type="Proteomes" id="UP000887013"/>
    </source>
</evidence>
<evidence type="ECO:0000313" key="1">
    <source>
        <dbReference type="EMBL" id="GFT48408.1"/>
    </source>
</evidence>
<gene>
    <name evidence="1" type="ORF">NPIL_590341</name>
</gene>